<evidence type="ECO:0000256" key="3">
    <source>
        <dbReference type="ARBA" id="ARBA00021132"/>
    </source>
</evidence>
<gene>
    <name evidence="11" type="ORF">BTJ68_03997</name>
</gene>
<name>A0A1Z5TIL8_HORWE</name>
<dbReference type="InParanoid" id="A0A1Z5TIL8"/>
<feature type="region of interest" description="Disordered" evidence="10">
    <location>
        <begin position="1"/>
        <end position="20"/>
    </location>
</feature>
<dbReference type="InterPro" id="IPR015943">
    <property type="entry name" value="WD40/YVTN_repeat-like_dom_sf"/>
</dbReference>
<keyword evidence="5" id="KW-0677">Repeat</keyword>
<evidence type="ECO:0000256" key="2">
    <source>
        <dbReference type="ARBA" id="ARBA00005434"/>
    </source>
</evidence>
<dbReference type="InterPro" id="IPR001680">
    <property type="entry name" value="WD40_rpt"/>
</dbReference>
<feature type="repeat" description="WD" evidence="8">
    <location>
        <begin position="245"/>
        <end position="287"/>
    </location>
</feature>
<comment type="function">
    <text evidence="1 9">DNA-binding protein that binds to both single- and double-stranded DNA. Binds preferentially to UV-damaged DNA. May be involved in DNA-metabolic processes.</text>
</comment>
<evidence type="ECO:0000256" key="9">
    <source>
        <dbReference type="RuleBase" id="RU365004"/>
    </source>
</evidence>
<dbReference type="VEuPathDB" id="FungiDB:BTJ68_03997"/>
<feature type="repeat" description="WD" evidence="8">
    <location>
        <begin position="337"/>
        <end position="372"/>
    </location>
</feature>
<evidence type="ECO:0000313" key="12">
    <source>
        <dbReference type="Proteomes" id="UP000194280"/>
    </source>
</evidence>
<keyword evidence="12" id="KW-1185">Reference proteome</keyword>
<dbReference type="STRING" id="1157616.A0A1Z5TIL8"/>
<dbReference type="GO" id="GO:0005634">
    <property type="term" value="C:nucleus"/>
    <property type="evidence" value="ECO:0007669"/>
    <property type="project" value="TreeGrafter"/>
</dbReference>
<comment type="caution">
    <text evidence="11">The sequence shown here is derived from an EMBL/GenBank/DDBJ whole genome shotgun (WGS) entry which is preliminary data.</text>
</comment>
<evidence type="ECO:0000256" key="10">
    <source>
        <dbReference type="SAM" id="MobiDB-lite"/>
    </source>
</evidence>
<dbReference type="PANTHER" id="PTHR14773:SF0">
    <property type="entry name" value="WD REPEAT-CONTAINING PROTEIN 76"/>
    <property type="match status" value="1"/>
</dbReference>
<evidence type="ECO:0000256" key="8">
    <source>
        <dbReference type="PROSITE-ProRule" id="PRU00221"/>
    </source>
</evidence>
<dbReference type="GO" id="GO:2000001">
    <property type="term" value="P:regulation of DNA damage checkpoint"/>
    <property type="evidence" value="ECO:0007669"/>
    <property type="project" value="TreeGrafter"/>
</dbReference>
<evidence type="ECO:0000256" key="5">
    <source>
        <dbReference type="ARBA" id="ARBA00022737"/>
    </source>
</evidence>
<dbReference type="PROSITE" id="PS00678">
    <property type="entry name" value="WD_REPEATS_1"/>
    <property type="match status" value="1"/>
</dbReference>
<dbReference type="Pfam" id="PF00400">
    <property type="entry name" value="WD40"/>
    <property type="match status" value="3"/>
</dbReference>
<reference evidence="11 12" key="1">
    <citation type="submission" date="2017-01" db="EMBL/GenBank/DDBJ databases">
        <title>The recent genome duplication of the halophilic yeast Hortaea werneckii: insights from long-read sequencing.</title>
        <authorList>
            <person name="Sinha S."/>
            <person name="Flibotte S."/>
            <person name="Neira M."/>
            <person name="Lenassi M."/>
            <person name="Gostincar C."/>
            <person name="Stajich J.E."/>
            <person name="Nislow C.E."/>
        </authorList>
    </citation>
    <scope>NUCLEOTIDE SEQUENCE [LARGE SCALE GENOMIC DNA]</scope>
    <source>
        <strain evidence="11 12">EXF-2000</strain>
    </source>
</reference>
<evidence type="ECO:0000256" key="6">
    <source>
        <dbReference type="ARBA" id="ARBA00022763"/>
    </source>
</evidence>
<keyword evidence="6 9" id="KW-0227">DNA damage</keyword>
<feature type="region of interest" description="Disordered" evidence="10">
    <location>
        <begin position="216"/>
        <end position="236"/>
    </location>
</feature>
<dbReference type="OrthoDB" id="9890280at2759"/>
<keyword evidence="4 8" id="KW-0853">WD repeat</keyword>
<feature type="compositionally biased region" description="Acidic residues" evidence="10">
    <location>
        <begin position="226"/>
        <end position="236"/>
    </location>
</feature>
<comment type="similarity">
    <text evidence="2 9">Belongs to the WD repeat DDB2/WDR76 family.</text>
</comment>
<dbReference type="GO" id="GO:0003677">
    <property type="term" value="F:DNA binding"/>
    <property type="evidence" value="ECO:0007669"/>
    <property type="project" value="UniProtKB-UniRule"/>
</dbReference>
<evidence type="ECO:0000313" key="11">
    <source>
        <dbReference type="EMBL" id="OTA35840.1"/>
    </source>
</evidence>
<feature type="region of interest" description="Disordered" evidence="10">
    <location>
        <begin position="26"/>
        <end position="105"/>
    </location>
</feature>
<dbReference type="Proteomes" id="UP000194280">
    <property type="component" value="Unassembled WGS sequence"/>
</dbReference>
<dbReference type="GO" id="GO:0006974">
    <property type="term" value="P:DNA damage response"/>
    <property type="evidence" value="ECO:0007669"/>
    <property type="project" value="UniProtKB-KW"/>
</dbReference>
<dbReference type="PANTHER" id="PTHR14773">
    <property type="entry name" value="WD REPEAT-CONTAINING PROTEIN 76"/>
    <property type="match status" value="1"/>
</dbReference>
<proteinExistence type="inferred from homology"/>
<dbReference type="InterPro" id="IPR019775">
    <property type="entry name" value="WD40_repeat_CS"/>
</dbReference>
<dbReference type="EMBL" id="MUNK01000039">
    <property type="protein sequence ID" value="OTA35840.1"/>
    <property type="molecule type" value="Genomic_DNA"/>
</dbReference>
<evidence type="ECO:0000256" key="7">
    <source>
        <dbReference type="ARBA" id="ARBA00023125"/>
    </source>
</evidence>
<keyword evidence="7 9" id="KW-0238">DNA-binding</keyword>
<dbReference type="PROSITE" id="PS50082">
    <property type="entry name" value="WD_REPEATS_2"/>
    <property type="match status" value="2"/>
</dbReference>
<dbReference type="AlphaFoldDB" id="A0A1Z5TIL8"/>
<accession>A0A1Z5TIL8</accession>
<dbReference type="SUPFAM" id="SSF50978">
    <property type="entry name" value="WD40 repeat-like"/>
    <property type="match status" value="1"/>
</dbReference>
<dbReference type="FunCoup" id="A0A1Z5TIL8">
    <property type="interactions" value="1177"/>
</dbReference>
<protein>
    <recommendedName>
        <fullName evidence="3 9">DNA damage-binding protein CMR1</fullName>
    </recommendedName>
</protein>
<dbReference type="FunFam" id="2.130.10.10:FF:000562">
    <property type="entry name" value="DNA damage-binding protein CMR1"/>
    <property type="match status" value="1"/>
</dbReference>
<dbReference type="Gene3D" id="2.130.10.10">
    <property type="entry name" value="YVTN repeat-like/Quinoprotein amine dehydrogenase"/>
    <property type="match status" value="1"/>
</dbReference>
<evidence type="ECO:0000256" key="4">
    <source>
        <dbReference type="ARBA" id="ARBA00022574"/>
    </source>
</evidence>
<feature type="compositionally biased region" description="Basic and acidic residues" evidence="10">
    <location>
        <begin position="84"/>
        <end position="105"/>
    </location>
</feature>
<sequence length="527" mass="58370">MAVKKGNEMSEYEQARQEKIAKNQQLLQQLQLDAQQTGIGPKSKPKPQQTSGQKRKRPVEKVKKEDAGPRRTSARLQGIVADSEVARQKSEADAEAYREQEKAKRQRVSEDINLVDAVVNGRTWDKAGNWLTAFGPANPGERTFTEQHIKDTSDKELRQLRERMSNLQLWEGAEPNRIKITPERIYSLGFHPNQEKALVFAGDKLGNLGLFDASQTAPQEVKQEADDADEDGDADDEVEPAISTFKVHTRTISAFQFAPNDANALYTASYDSSVRKLDLEKGQAIEVYAPEDKAADAAVSGVEISRTDPNMLHFTTLDGAFGIHDLRTPAHETVELLQLSEKKIGGFSLHPAHPHIVATASLDRTMKIWDLRKISGKHDSRSPHLVGEHLSKLSVSHANFNSAGQVATASYDDTVKIYDFSSAATWSPGQTLSEEEMEPATIIPHNNQTGRWVTILRAQWQMQPQDGIQRFCIGNMNRFVDVYTSKGQQLAQLGGEGITAVPAVAKLHDSMDWIAAGTASGKLCLWQ</sequence>
<dbReference type="SMART" id="SM00320">
    <property type="entry name" value="WD40"/>
    <property type="match status" value="4"/>
</dbReference>
<evidence type="ECO:0000256" key="1">
    <source>
        <dbReference type="ARBA" id="ARBA00002653"/>
    </source>
</evidence>
<feature type="compositionally biased region" description="Basic and acidic residues" evidence="10">
    <location>
        <begin position="59"/>
        <end position="69"/>
    </location>
</feature>
<organism evidence="11 12">
    <name type="scientific">Hortaea werneckii EXF-2000</name>
    <dbReference type="NCBI Taxonomy" id="1157616"/>
    <lineage>
        <taxon>Eukaryota</taxon>
        <taxon>Fungi</taxon>
        <taxon>Dikarya</taxon>
        <taxon>Ascomycota</taxon>
        <taxon>Pezizomycotina</taxon>
        <taxon>Dothideomycetes</taxon>
        <taxon>Dothideomycetidae</taxon>
        <taxon>Mycosphaerellales</taxon>
        <taxon>Teratosphaeriaceae</taxon>
        <taxon>Hortaea</taxon>
    </lineage>
</organism>
<dbReference type="InterPro" id="IPR050853">
    <property type="entry name" value="WD_repeat_DNA-damage-binding"/>
</dbReference>
<feature type="compositionally biased region" description="Low complexity" evidence="10">
    <location>
        <begin position="26"/>
        <end position="36"/>
    </location>
</feature>
<dbReference type="InterPro" id="IPR036322">
    <property type="entry name" value="WD40_repeat_dom_sf"/>
</dbReference>